<keyword evidence="4" id="KW-0804">Transcription</keyword>
<accession>A0AAD8KGF2</accession>
<dbReference type="InterPro" id="IPR001739">
    <property type="entry name" value="Methyl_CpG_DNA-bd"/>
</dbReference>
<feature type="domain" description="MBD" evidence="7">
    <location>
        <begin position="238"/>
        <end position="312"/>
    </location>
</feature>
<feature type="region of interest" description="Disordered" evidence="6">
    <location>
        <begin position="551"/>
        <end position="626"/>
    </location>
</feature>
<evidence type="ECO:0000256" key="1">
    <source>
        <dbReference type="ARBA" id="ARBA00004123"/>
    </source>
</evidence>
<proteinExistence type="predicted"/>
<feature type="domain" description="MBD" evidence="7">
    <location>
        <begin position="470"/>
        <end position="543"/>
    </location>
</feature>
<feature type="region of interest" description="Disordered" evidence="6">
    <location>
        <begin position="322"/>
        <end position="388"/>
    </location>
</feature>
<dbReference type="PANTHER" id="PTHR34067:SF23">
    <property type="entry name" value="DNA-BINDING DOMAIN-CONTAINING PROTEIN-RELATED"/>
    <property type="match status" value="1"/>
</dbReference>
<keyword evidence="3" id="KW-0238">DNA-binding</keyword>
<feature type="domain" description="MBD" evidence="7">
    <location>
        <begin position="378"/>
        <end position="447"/>
    </location>
</feature>
<reference evidence="8" key="1">
    <citation type="journal article" date="2023" name="bioRxiv">
        <title>Improved chromosome-level genome assembly for marigold (Tagetes erecta).</title>
        <authorList>
            <person name="Jiang F."/>
            <person name="Yuan L."/>
            <person name="Wang S."/>
            <person name="Wang H."/>
            <person name="Xu D."/>
            <person name="Wang A."/>
            <person name="Fan W."/>
        </authorList>
    </citation>
    <scope>NUCLEOTIDE SEQUENCE</scope>
    <source>
        <strain evidence="8">WSJ</strain>
        <tissue evidence="8">Leaf</tissue>
    </source>
</reference>
<comment type="caution">
    <text evidence="8">The sequence shown here is derived from an EMBL/GenBank/DDBJ whole genome shotgun (WGS) entry which is preliminary data.</text>
</comment>
<feature type="compositionally biased region" description="Polar residues" evidence="6">
    <location>
        <begin position="463"/>
        <end position="476"/>
    </location>
</feature>
<dbReference type="SUPFAM" id="SSF54171">
    <property type="entry name" value="DNA-binding domain"/>
    <property type="match status" value="4"/>
</dbReference>
<evidence type="ECO:0000256" key="3">
    <source>
        <dbReference type="ARBA" id="ARBA00023125"/>
    </source>
</evidence>
<feature type="compositionally biased region" description="Basic and acidic residues" evidence="6">
    <location>
        <begin position="566"/>
        <end position="584"/>
    </location>
</feature>
<dbReference type="PANTHER" id="PTHR34067">
    <property type="entry name" value="OS04G0193200 PROTEIN"/>
    <property type="match status" value="1"/>
</dbReference>
<name>A0AAD8KGF2_TARER</name>
<gene>
    <name evidence="8" type="ORF">QVD17_28268</name>
</gene>
<evidence type="ECO:0000256" key="4">
    <source>
        <dbReference type="ARBA" id="ARBA00023163"/>
    </source>
</evidence>
<dbReference type="EMBL" id="JAUHHV010000007">
    <property type="protein sequence ID" value="KAK1419110.1"/>
    <property type="molecule type" value="Genomic_DNA"/>
</dbReference>
<feature type="compositionally biased region" description="Polar residues" evidence="6">
    <location>
        <begin position="355"/>
        <end position="366"/>
    </location>
</feature>
<dbReference type="GO" id="GO:0005634">
    <property type="term" value="C:nucleus"/>
    <property type="evidence" value="ECO:0007669"/>
    <property type="project" value="UniProtKB-SubCell"/>
</dbReference>
<feature type="compositionally biased region" description="Polar residues" evidence="6">
    <location>
        <begin position="54"/>
        <end position="82"/>
    </location>
</feature>
<feature type="domain" description="MBD" evidence="7">
    <location>
        <begin position="121"/>
        <end position="195"/>
    </location>
</feature>
<dbReference type="GO" id="GO:0003677">
    <property type="term" value="F:DNA binding"/>
    <property type="evidence" value="ECO:0007669"/>
    <property type="project" value="UniProtKB-KW"/>
</dbReference>
<evidence type="ECO:0000259" key="7">
    <source>
        <dbReference type="PROSITE" id="PS50982"/>
    </source>
</evidence>
<dbReference type="Proteomes" id="UP001229421">
    <property type="component" value="Unassembled WGS sequence"/>
</dbReference>
<keyword evidence="2" id="KW-0805">Transcription regulation</keyword>
<evidence type="ECO:0000256" key="2">
    <source>
        <dbReference type="ARBA" id="ARBA00023015"/>
    </source>
</evidence>
<comment type="subcellular location">
    <subcellularLocation>
        <location evidence="1">Nucleus</location>
    </subcellularLocation>
</comment>
<keyword evidence="9" id="KW-1185">Reference proteome</keyword>
<evidence type="ECO:0000256" key="5">
    <source>
        <dbReference type="ARBA" id="ARBA00023242"/>
    </source>
</evidence>
<evidence type="ECO:0000313" key="9">
    <source>
        <dbReference type="Proteomes" id="UP001229421"/>
    </source>
</evidence>
<feature type="region of interest" description="Disordered" evidence="6">
    <location>
        <begin position="54"/>
        <end position="131"/>
    </location>
</feature>
<dbReference type="AlphaFoldDB" id="A0AAD8KGF2"/>
<dbReference type="PROSITE" id="PS50982">
    <property type="entry name" value="MBD"/>
    <property type="match status" value="4"/>
</dbReference>
<protein>
    <recommendedName>
        <fullName evidence="7">MBD domain-containing protein</fullName>
    </recommendedName>
</protein>
<keyword evidence="5" id="KW-0539">Nucleus</keyword>
<evidence type="ECO:0000313" key="8">
    <source>
        <dbReference type="EMBL" id="KAK1419110.1"/>
    </source>
</evidence>
<dbReference type="Gene3D" id="3.30.890.10">
    <property type="entry name" value="Methyl-cpg-binding Protein 2, Chain A"/>
    <property type="match status" value="4"/>
</dbReference>
<dbReference type="InterPro" id="IPR038945">
    <property type="entry name" value="MBD13-like"/>
</dbReference>
<dbReference type="Pfam" id="PF01429">
    <property type="entry name" value="MBD"/>
    <property type="match status" value="4"/>
</dbReference>
<sequence>MGSDDWPVWLPGDWTVYIRQIDGRKVKCYAHPEGHKCYSQQEVLECLRKMNKSTTNEKTQNADDSTANLSMNPNTPHTNDTSEFLPEGRPTKLTPRTIQRNSHSKDLFEDGGGSSSGPLSSQRRNNDSSWLPEGWTMEMMVRKDGPRSGMKYKCYIDPVSGKKFFSKPQVMNHLAKMNGYAGGQEELFAEPIIATPISAWQEKSTTEPDNSQTYEAIEVKTRRTRRKTEFARLSSNYEVISRTPVEGLPEGWIKEVRVRKHGPPNKKDPYYLDPLSEYVFLSKKDVLRYLESGDVMKCVMRPYRRNVNNDDIHNINLTISLEDLTSPDPSKGTETPEEFKGTETPEELPNGSVEELNTNGSDTQNPKPVRSITGGIFNTPSEPKSDWLPDGWVVEVHHKTSGAKFKVFQETATGKKLYSKPQVLNYLAGGSSSNSKKRKLDSSPNSSPADVTRPNRSRKKNENGTSDCQEIITTSPADGLPPGWIKEIRTKIYATHQRSDPFYTDPVSGYIFRSKADAMRYLDTGDLSSCAMRARVKNKDGKEVFVTHDVQKQVKPTTGKQLIEGTENHEENQITDPKNPDNMKHKVKPNDPPLSSPARSSKRQKGLDPETDPTSAGPTEGNGAGQVKQATWVNLEKLPADDDNLCYDMPEVDNWTDQCIDFAVKAFGSEMLFNGQPSGDNR</sequence>
<organism evidence="8 9">
    <name type="scientific">Tagetes erecta</name>
    <name type="common">African marigold</name>
    <dbReference type="NCBI Taxonomy" id="13708"/>
    <lineage>
        <taxon>Eukaryota</taxon>
        <taxon>Viridiplantae</taxon>
        <taxon>Streptophyta</taxon>
        <taxon>Embryophyta</taxon>
        <taxon>Tracheophyta</taxon>
        <taxon>Spermatophyta</taxon>
        <taxon>Magnoliopsida</taxon>
        <taxon>eudicotyledons</taxon>
        <taxon>Gunneridae</taxon>
        <taxon>Pentapetalae</taxon>
        <taxon>asterids</taxon>
        <taxon>campanulids</taxon>
        <taxon>Asterales</taxon>
        <taxon>Asteraceae</taxon>
        <taxon>Asteroideae</taxon>
        <taxon>Heliantheae alliance</taxon>
        <taxon>Tageteae</taxon>
        <taxon>Tagetes</taxon>
    </lineage>
</organism>
<feature type="region of interest" description="Disordered" evidence="6">
    <location>
        <begin position="428"/>
        <end position="479"/>
    </location>
</feature>
<evidence type="ECO:0000256" key="6">
    <source>
        <dbReference type="SAM" id="MobiDB-lite"/>
    </source>
</evidence>
<dbReference type="InterPro" id="IPR016177">
    <property type="entry name" value="DNA-bd_dom_sf"/>
</dbReference>